<dbReference type="RefSeq" id="WP_307270329.1">
    <property type="nucleotide sequence ID" value="NZ_JAUSVX010000002.1"/>
</dbReference>
<feature type="transmembrane region" description="Helical" evidence="5">
    <location>
        <begin position="146"/>
        <end position="166"/>
    </location>
</feature>
<keyword evidence="4 5" id="KW-0472">Membrane</keyword>
<feature type="transmembrane region" description="Helical" evidence="5">
    <location>
        <begin position="357"/>
        <end position="377"/>
    </location>
</feature>
<proteinExistence type="predicted"/>
<dbReference type="InterPro" id="IPR020846">
    <property type="entry name" value="MFS_dom"/>
</dbReference>
<keyword evidence="8" id="KW-1185">Reference proteome</keyword>
<evidence type="ECO:0000259" key="6">
    <source>
        <dbReference type="PROSITE" id="PS50850"/>
    </source>
</evidence>
<keyword evidence="2 5" id="KW-0812">Transmembrane</keyword>
<gene>
    <name evidence="7" type="ORF">QO011_001728</name>
</gene>
<sequence length="471" mass="48384">MERQSIWRELAATGHLKTFAVICGGIWLHAADSLVTATLMPAAIGDIGGLTFINWTISLYQAGSIVTGAAAGAATQRLGLRAAFLAAMLVYGLGCLVAALAPTMALMLAGRLMQGMGGGMLLSLGYVATQALFPRHLWTRLIAMEAVIWSVAALCGPLLGALFVELGFWRGAFWMFAAQASLLMLAVAALIPGTAAEVPGGRWPWLPLLLLFAATLAVATAGEVRGTAPSLLLGGLGLGLLVLAALADRRSPDRMLPRNTLTPGHPVAAGLLMVLTISAATTGFWVYGPLILKVLFEAPPLVAGWLLAAESIAWSLGTLTVSRASAARQPGLIRLGIGLAAAGACGFLLAIPGRSLVGVSLCVLLQGAGFGVFWPFLMGRLVTNAPREEQALAASAAPNVQRIGYALGAAAAGISANSAGLAEGMTADEAVFASTWVFAVFVPLVAVACAAAWRFTAAEGPSAVEVRRPLG</sequence>
<feature type="transmembrane region" description="Helical" evidence="5">
    <location>
        <begin position="203"/>
        <end position="222"/>
    </location>
</feature>
<evidence type="ECO:0000256" key="4">
    <source>
        <dbReference type="ARBA" id="ARBA00023136"/>
    </source>
</evidence>
<feature type="domain" description="Major facilitator superfamily (MFS) profile" evidence="6">
    <location>
        <begin position="18"/>
        <end position="460"/>
    </location>
</feature>
<comment type="subcellular location">
    <subcellularLocation>
        <location evidence="1">Membrane</location>
        <topology evidence="1">Multi-pass membrane protein</topology>
    </subcellularLocation>
</comment>
<name>A0ABU0J390_9HYPH</name>
<feature type="transmembrane region" description="Helical" evidence="5">
    <location>
        <begin position="172"/>
        <end position="191"/>
    </location>
</feature>
<evidence type="ECO:0000313" key="7">
    <source>
        <dbReference type="EMBL" id="MDQ0468728.1"/>
    </source>
</evidence>
<dbReference type="Gene3D" id="1.20.1250.20">
    <property type="entry name" value="MFS general substrate transporter like domains"/>
    <property type="match status" value="1"/>
</dbReference>
<feature type="transmembrane region" description="Helical" evidence="5">
    <location>
        <begin position="115"/>
        <end position="134"/>
    </location>
</feature>
<dbReference type="InterPro" id="IPR011701">
    <property type="entry name" value="MFS"/>
</dbReference>
<protein>
    <submittedName>
        <fullName evidence="7">MFS family permease</fullName>
    </submittedName>
</protein>
<evidence type="ECO:0000256" key="5">
    <source>
        <dbReference type="SAM" id="Phobius"/>
    </source>
</evidence>
<evidence type="ECO:0000256" key="1">
    <source>
        <dbReference type="ARBA" id="ARBA00004141"/>
    </source>
</evidence>
<feature type="transmembrane region" description="Helical" evidence="5">
    <location>
        <begin position="331"/>
        <end position="351"/>
    </location>
</feature>
<evidence type="ECO:0000313" key="8">
    <source>
        <dbReference type="Proteomes" id="UP001242480"/>
    </source>
</evidence>
<dbReference type="EMBL" id="JAUSVX010000002">
    <property type="protein sequence ID" value="MDQ0468728.1"/>
    <property type="molecule type" value="Genomic_DNA"/>
</dbReference>
<accession>A0ABU0J390</accession>
<feature type="transmembrane region" description="Helical" evidence="5">
    <location>
        <begin position="300"/>
        <end position="319"/>
    </location>
</feature>
<dbReference type="PANTHER" id="PTHR23501:SF154">
    <property type="entry name" value="MULTIDRUG-EFFLUX TRANSPORTER RV1634-RELATED"/>
    <property type="match status" value="1"/>
</dbReference>
<dbReference type="PANTHER" id="PTHR23501">
    <property type="entry name" value="MAJOR FACILITATOR SUPERFAMILY"/>
    <property type="match status" value="1"/>
</dbReference>
<dbReference type="Proteomes" id="UP001242480">
    <property type="component" value="Unassembled WGS sequence"/>
</dbReference>
<feature type="transmembrane region" description="Helical" evidence="5">
    <location>
        <begin position="84"/>
        <end position="109"/>
    </location>
</feature>
<dbReference type="Gene3D" id="1.20.1720.10">
    <property type="entry name" value="Multidrug resistance protein D"/>
    <property type="match status" value="1"/>
</dbReference>
<dbReference type="InterPro" id="IPR036259">
    <property type="entry name" value="MFS_trans_sf"/>
</dbReference>
<feature type="transmembrane region" description="Helical" evidence="5">
    <location>
        <begin position="267"/>
        <end position="288"/>
    </location>
</feature>
<evidence type="ECO:0000256" key="3">
    <source>
        <dbReference type="ARBA" id="ARBA00022989"/>
    </source>
</evidence>
<feature type="transmembrane region" description="Helical" evidence="5">
    <location>
        <begin position="228"/>
        <end position="247"/>
    </location>
</feature>
<dbReference type="Pfam" id="PF07690">
    <property type="entry name" value="MFS_1"/>
    <property type="match status" value="1"/>
</dbReference>
<organism evidence="7 8">
    <name type="scientific">Labrys wisconsinensis</name>
    <dbReference type="NCBI Taxonomy" id="425677"/>
    <lineage>
        <taxon>Bacteria</taxon>
        <taxon>Pseudomonadati</taxon>
        <taxon>Pseudomonadota</taxon>
        <taxon>Alphaproteobacteria</taxon>
        <taxon>Hyphomicrobiales</taxon>
        <taxon>Xanthobacteraceae</taxon>
        <taxon>Labrys</taxon>
    </lineage>
</organism>
<evidence type="ECO:0000256" key="2">
    <source>
        <dbReference type="ARBA" id="ARBA00022692"/>
    </source>
</evidence>
<keyword evidence="3 5" id="KW-1133">Transmembrane helix</keyword>
<comment type="caution">
    <text evidence="7">The sequence shown here is derived from an EMBL/GenBank/DDBJ whole genome shotgun (WGS) entry which is preliminary data.</text>
</comment>
<dbReference type="SUPFAM" id="SSF103473">
    <property type="entry name" value="MFS general substrate transporter"/>
    <property type="match status" value="1"/>
</dbReference>
<reference evidence="7 8" key="1">
    <citation type="submission" date="2023-07" db="EMBL/GenBank/DDBJ databases">
        <title>Genomic Encyclopedia of Type Strains, Phase IV (KMG-IV): sequencing the most valuable type-strain genomes for metagenomic binning, comparative biology and taxonomic classification.</title>
        <authorList>
            <person name="Goeker M."/>
        </authorList>
    </citation>
    <scope>NUCLEOTIDE SEQUENCE [LARGE SCALE GENOMIC DNA]</scope>
    <source>
        <strain evidence="7 8">DSM 19619</strain>
    </source>
</reference>
<dbReference type="PROSITE" id="PS50850">
    <property type="entry name" value="MFS"/>
    <property type="match status" value="1"/>
</dbReference>
<feature type="transmembrane region" description="Helical" evidence="5">
    <location>
        <begin position="430"/>
        <end position="453"/>
    </location>
</feature>